<dbReference type="InterPro" id="IPR019775">
    <property type="entry name" value="WD40_repeat_CS"/>
</dbReference>
<dbReference type="PROSITE" id="PS50082">
    <property type="entry name" value="WD_REPEATS_2"/>
    <property type="match status" value="1"/>
</dbReference>
<dbReference type="Gene3D" id="2.130.10.10">
    <property type="entry name" value="YVTN repeat-like/Quinoprotein amine dehydrogenase"/>
    <property type="match status" value="1"/>
</dbReference>
<dbReference type="InterPro" id="IPR036322">
    <property type="entry name" value="WD40_repeat_dom_sf"/>
</dbReference>
<dbReference type="InterPro" id="IPR001680">
    <property type="entry name" value="WD40_rpt"/>
</dbReference>
<dbReference type="KEGG" id="olu:OSTLU_31266"/>
<dbReference type="Proteomes" id="UP000001568">
    <property type="component" value="Chromosome 4"/>
</dbReference>
<gene>
    <name evidence="4" type="ORF">OSTLU_31266</name>
</gene>
<accession>A4RWA2</accession>
<proteinExistence type="predicted"/>
<organism evidence="4 5">
    <name type="scientific">Ostreococcus lucimarinus (strain CCE9901)</name>
    <dbReference type="NCBI Taxonomy" id="436017"/>
    <lineage>
        <taxon>Eukaryota</taxon>
        <taxon>Viridiplantae</taxon>
        <taxon>Chlorophyta</taxon>
        <taxon>Mamiellophyceae</taxon>
        <taxon>Mamiellales</taxon>
        <taxon>Bathycoccaceae</taxon>
        <taxon>Ostreococcus</taxon>
    </lineage>
</organism>
<keyword evidence="1 3" id="KW-0853">WD repeat</keyword>
<dbReference type="GeneID" id="5001288"/>
<dbReference type="Gramene" id="ABO95839">
    <property type="protein sequence ID" value="ABO95839"/>
    <property type="gene ID" value="OSTLU_31266"/>
</dbReference>
<evidence type="ECO:0000313" key="4">
    <source>
        <dbReference type="EMBL" id="ABO95839.1"/>
    </source>
</evidence>
<dbReference type="SMART" id="SM00320">
    <property type="entry name" value="WD40"/>
    <property type="match status" value="3"/>
</dbReference>
<name>A4RWA2_OSTLU</name>
<dbReference type="AlphaFoldDB" id="A4RWA2"/>
<feature type="repeat" description="WD" evidence="3">
    <location>
        <begin position="199"/>
        <end position="238"/>
    </location>
</feature>
<evidence type="ECO:0000256" key="2">
    <source>
        <dbReference type="ARBA" id="ARBA00022737"/>
    </source>
</evidence>
<evidence type="ECO:0000256" key="3">
    <source>
        <dbReference type="PROSITE-ProRule" id="PRU00221"/>
    </source>
</evidence>
<evidence type="ECO:0000256" key="1">
    <source>
        <dbReference type="ARBA" id="ARBA00022574"/>
    </source>
</evidence>
<dbReference type="RefSeq" id="XP_001417546.1">
    <property type="nucleotide sequence ID" value="XM_001417509.1"/>
</dbReference>
<dbReference type="OrthoDB" id="674604at2759"/>
<reference evidence="4 5" key="1">
    <citation type="journal article" date="2007" name="Proc. Natl. Acad. Sci. U.S.A.">
        <title>The tiny eukaryote Ostreococcus provides genomic insights into the paradox of plankton speciation.</title>
        <authorList>
            <person name="Palenik B."/>
            <person name="Grimwood J."/>
            <person name="Aerts A."/>
            <person name="Rouze P."/>
            <person name="Salamov A."/>
            <person name="Putnam N."/>
            <person name="Dupont C."/>
            <person name="Jorgensen R."/>
            <person name="Derelle E."/>
            <person name="Rombauts S."/>
            <person name="Zhou K."/>
            <person name="Otillar R."/>
            <person name="Merchant S.S."/>
            <person name="Podell S."/>
            <person name="Gaasterland T."/>
            <person name="Napoli C."/>
            <person name="Gendler K."/>
            <person name="Manuell A."/>
            <person name="Tai V."/>
            <person name="Vallon O."/>
            <person name="Piganeau G."/>
            <person name="Jancek S."/>
            <person name="Heijde M."/>
            <person name="Jabbari K."/>
            <person name="Bowler C."/>
            <person name="Lohr M."/>
            <person name="Robbens S."/>
            <person name="Werner G."/>
            <person name="Dubchak I."/>
            <person name="Pazour G.J."/>
            <person name="Ren Q."/>
            <person name="Paulsen I."/>
            <person name="Delwiche C."/>
            <person name="Schmutz J."/>
            <person name="Rokhsar D."/>
            <person name="Van de Peer Y."/>
            <person name="Moreau H."/>
            <person name="Grigoriev I.V."/>
        </authorList>
    </citation>
    <scope>NUCLEOTIDE SEQUENCE [LARGE SCALE GENOMIC DNA]</scope>
    <source>
        <strain evidence="4 5">CCE9901</strain>
    </source>
</reference>
<dbReference type="STRING" id="436017.A4RWA2"/>
<dbReference type="HOGENOM" id="CLU_691502_0_0_1"/>
<dbReference type="Pfam" id="PF00400">
    <property type="entry name" value="WD40"/>
    <property type="match status" value="2"/>
</dbReference>
<dbReference type="PROSITE" id="PS00678">
    <property type="entry name" value="WD_REPEATS_1"/>
    <property type="match status" value="1"/>
</dbReference>
<evidence type="ECO:0000313" key="5">
    <source>
        <dbReference type="Proteomes" id="UP000001568"/>
    </source>
</evidence>
<dbReference type="OMA" id="REMTIAK"/>
<protein>
    <submittedName>
        <fullName evidence="4">Uncharacterized protein</fullName>
    </submittedName>
</protein>
<dbReference type="EMBL" id="CP000584">
    <property type="protein sequence ID" value="ABO95839.1"/>
    <property type="molecule type" value="Genomic_DNA"/>
</dbReference>
<keyword evidence="2" id="KW-0677">Repeat</keyword>
<dbReference type="SUPFAM" id="SSF50978">
    <property type="entry name" value="WD40 repeat-like"/>
    <property type="match status" value="1"/>
</dbReference>
<dbReference type="PANTHER" id="PTHR19848">
    <property type="entry name" value="WD40 REPEAT PROTEIN"/>
    <property type="match status" value="1"/>
</dbReference>
<sequence length="399" mass="43010">MTIAPDGASVYVGMTNGVVKQIRASGDVGAGAMRSFYPTPVNATGDEFNNANTPVRMLQISKASGEALVGYENGGWSKVSLDNGETTTWSAPHSDFADVFKYVNVKKLSKYTNTAPQCRSMAANDDLSIIYLASPLLRDGRVYVWDLTSSPTNEERSSGEDLTFKHTSKLDDIDDVDAYDRCFESAAAGEREIGTVKHLEFHSDCVTSLVRVNSAIVSGSLDAYIAIWDLKSKVTPMQPHSTTKMTSAVREMTIAKDGRTLYCAGADGSVRIHDVRGKSGKLSLQWVRSVGGQEGYVNSLCTIKNDPFIVIGSSKAAQAPKPYSIIRGDGELSVWRVTDGELMFKTTIHDADVNAIVVTTDGKALYSGDAKGKICKHALGANVVEAKPPNAPIRKGFFL</sequence>
<keyword evidence="5" id="KW-1185">Reference proteome</keyword>
<dbReference type="InterPro" id="IPR015943">
    <property type="entry name" value="WD40/YVTN_repeat-like_dom_sf"/>
</dbReference>
<dbReference type="PANTHER" id="PTHR19848:SF8">
    <property type="entry name" value="F-BOX AND WD REPEAT DOMAIN CONTAINING 7"/>
    <property type="match status" value="1"/>
</dbReference>